<sequence>MRPCPRPSVYGCRRSPCLSVSQFSCPLAEERGTPGAVPAAPFLEHLQAGSQQGQGVDGLICPRINTAPDPPLPERWPGSKLRCLSVIYRGLDEAATGTGGTAE</sequence>
<evidence type="ECO:0000313" key="1">
    <source>
        <dbReference type="EMBL" id="KAJ1130943.1"/>
    </source>
</evidence>
<evidence type="ECO:0000313" key="2">
    <source>
        <dbReference type="Proteomes" id="UP001066276"/>
    </source>
</evidence>
<accession>A0AAV7PRS8</accession>
<dbReference type="EMBL" id="JANPWB010000011">
    <property type="protein sequence ID" value="KAJ1130943.1"/>
    <property type="molecule type" value="Genomic_DNA"/>
</dbReference>
<proteinExistence type="predicted"/>
<gene>
    <name evidence="1" type="ORF">NDU88_009287</name>
</gene>
<reference evidence="1" key="1">
    <citation type="journal article" date="2022" name="bioRxiv">
        <title>Sequencing and chromosome-scale assembly of the giantPleurodeles waltlgenome.</title>
        <authorList>
            <person name="Brown T."/>
            <person name="Elewa A."/>
            <person name="Iarovenko S."/>
            <person name="Subramanian E."/>
            <person name="Araus A.J."/>
            <person name="Petzold A."/>
            <person name="Susuki M."/>
            <person name="Suzuki K.-i.T."/>
            <person name="Hayashi T."/>
            <person name="Toyoda A."/>
            <person name="Oliveira C."/>
            <person name="Osipova E."/>
            <person name="Leigh N.D."/>
            <person name="Simon A."/>
            <person name="Yun M.H."/>
        </authorList>
    </citation>
    <scope>NUCLEOTIDE SEQUENCE</scope>
    <source>
        <strain evidence="1">20211129_DDA</strain>
        <tissue evidence="1">Liver</tissue>
    </source>
</reference>
<dbReference type="AlphaFoldDB" id="A0AAV7PRS8"/>
<dbReference type="Proteomes" id="UP001066276">
    <property type="component" value="Chromosome 7"/>
</dbReference>
<protein>
    <submittedName>
        <fullName evidence="1">Uncharacterized protein</fullName>
    </submittedName>
</protein>
<comment type="caution">
    <text evidence="1">The sequence shown here is derived from an EMBL/GenBank/DDBJ whole genome shotgun (WGS) entry which is preliminary data.</text>
</comment>
<name>A0AAV7PRS8_PLEWA</name>
<organism evidence="1 2">
    <name type="scientific">Pleurodeles waltl</name>
    <name type="common">Iberian ribbed newt</name>
    <dbReference type="NCBI Taxonomy" id="8319"/>
    <lineage>
        <taxon>Eukaryota</taxon>
        <taxon>Metazoa</taxon>
        <taxon>Chordata</taxon>
        <taxon>Craniata</taxon>
        <taxon>Vertebrata</taxon>
        <taxon>Euteleostomi</taxon>
        <taxon>Amphibia</taxon>
        <taxon>Batrachia</taxon>
        <taxon>Caudata</taxon>
        <taxon>Salamandroidea</taxon>
        <taxon>Salamandridae</taxon>
        <taxon>Pleurodelinae</taxon>
        <taxon>Pleurodeles</taxon>
    </lineage>
</organism>
<keyword evidence="2" id="KW-1185">Reference proteome</keyword>